<organism>
    <name type="scientific">Ixodes scapularis</name>
    <name type="common">Black-legged tick</name>
    <name type="synonym">Deer tick</name>
    <dbReference type="NCBI Taxonomy" id="6945"/>
    <lineage>
        <taxon>Eukaryota</taxon>
        <taxon>Metazoa</taxon>
        <taxon>Ecdysozoa</taxon>
        <taxon>Arthropoda</taxon>
        <taxon>Chelicerata</taxon>
        <taxon>Arachnida</taxon>
        <taxon>Acari</taxon>
        <taxon>Parasitiformes</taxon>
        <taxon>Ixodida</taxon>
        <taxon>Ixodoidea</taxon>
        <taxon>Ixodidae</taxon>
        <taxon>Ixodinae</taxon>
        <taxon>Ixodes</taxon>
    </lineage>
</organism>
<dbReference type="PROSITE" id="PS00280">
    <property type="entry name" value="BPTI_KUNITZ_1"/>
    <property type="match status" value="1"/>
</dbReference>
<dbReference type="InterPro" id="IPR002223">
    <property type="entry name" value="Kunitz_BPTI"/>
</dbReference>
<dbReference type="Gene3D" id="4.10.410.10">
    <property type="entry name" value="Pancreatic trypsin inhibitor Kunitz domain"/>
    <property type="match status" value="2"/>
</dbReference>
<dbReference type="VEuPathDB" id="VectorBase:ISCI005557"/>
<keyword evidence="2" id="KW-0722">Serine protease inhibitor</keyword>
<dbReference type="InterPro" id="IPR020901">
    <property type="entry name" value="Prtase_inh_Kunz-CS"/>
</dbReference>
<dbReference type="EMBL" id="DS753297">
    <property type="protein sequence ID" value="EEC08167.1"/>
    <property type="molecule type" value="Genomic_DNA"/>
</dbReference>
<keyword evidence="1" id="KW-0646">Protease inhibitor</keyword>
<evidence type="ECO:0000313" key="7">
    <source>
        <dbReference type="Proteomes" id="UP000001555"/>
    </source>
</evidence>
<accession>B7PNJ5</accession>
<keyword evidence="7" id="KW-1185">Reference proteome</keyword>
<dbReference type="EMBL" id="ABJB011031878">
    <property type="status" value="NOT_ANNOTATED_CDS"/>
    <property type="molecule type" value="Genomic_DNA"/>
</dbReference>
<dbReference type="PRINTS" id="PR00759">
    <property type="entry name" value="BASICPTASE"/>
</dbReference>
<reference evidence="5 7" key="1">
    <citation type="submission" date="2008-03" db="EMBL/GenBank/DDBJ databases">
        <title>Annotation of Ixodes scapularis.</title>
        <authorList>
            <consortium name="Ixodes scapularis Genome Project Consortium"/>
            <person name="Caler E."/>
            <person name="Hannick L.I."/>
            <person name="Bidwell S."/>
            <person name="Joardar V."/>
            <person name="Thiagarajan M."/>
            <person name="Amedeo P."/>
            <person name="Galinsky K.J."/>
            <person name="Schobel S."/>
            <person name="Inman J."/>
            <person name="Hostetler J."/>
            <person name="Miller J."/>
            <person name="Hammond M."/>
            <person name="Megy K."/>
            <person name="Lawson D."/>
            <person name="Kodira C."/>
            <person name="Sutton G."/>
            <person name="Meyer J."/>
            <person name="Hill C.A."/>
            <person name="Birren B."/>
            <person name="Nene V."/>
            <person name="Collins F."/>
            <person name="Alarcon-Chaidez F."/>
            <person name="Wikel S."/>
            <person name="Strausberg R."/>
        </authorList>
    </citation>
    <scope>NUCLEOTIDE SEQUENCE [LARGE SCALE GENOMIC DNA]</scope>
    <source>
        <strain evidence="7">Wikel</strain>
        <strain evidence="5">Wikel colony</strain>
    </source>
</reference>
<dbReference type="STRING" id="6945.B7PNJ5"/>
<dbReference type="PROSITE" id="PS50279">
    <property type="entry name" value="BPTI_KUNITZ_2"/>
    <property type="match status" value="2"/>
</dbReference>
<dbReference type="PANTHER" id="PTHR10083:SF374">
    <property type="entry name" value="BPTI_KUNITZ INHIBITOR DOMAIN-CONTAINING PROTEIN"/>
    <property type="match status" value="1"/>
</dbReference>
<dbReference type="PaxDb" id="6945-B7PNJ5"/>
<dbReference type="InterPro" id="IPR036880">
    <property type="entry name" value="Kunitz_BPTI_sf"/>
</dbReference>
<evidence type="ECO:0000313" key="5">
    <source>
        <dbReference type="EMBL" id="EEC08167.1"/>
    </source>
</evidence>
<dbReference type="GO" id="GO:0004867">
    <property type="term" value="F:serine-type endopeptidase inhibitor activity"/>
    <property type="evidence" value="ECO:0000318"/>
    <property type="project" value="GO_Central"/>
</dbReference>
<proteinExistence type="predicted"/>
<dbReference type="GO" id="GO:0005615">
    <property type="term" value="C:extracellular space"/>
    <property type="evidence" value="ECO:0000318"/>
    <property type="project" value="GO_Central"/>
</dbReference>
<reference evidence="6" key="2">
    <citation type="submission" date="2020-05" db="UniProtKB">
        <authorList>
            <consortium name="EnsemblMetazoa"/>
        </authorList>
    </citation>
    <scope>IDENTIFICATION</scope>
    <source>
        <strain evidence="6">wikel</strain>
    </source>
</reference>
<feature type="domain" description="BPTI/Kunitz inhibitor" evidence="4">
    <location>
        <begin position="1"/>
        <end position="38"/>
    </location>
</feature>
<name>B7PNJ5_IXOSC</name>
<dbReference type="SMART" id="SM00131">
    <property type="entry name" value="KU"/>
    <property type="match status" value="2"/>
</dbReference>
<evidence type="ECO:0000256" key="1">
    <source>
        <dbReference type="ARBA" id="ARBA00022690"/>
    </source>
</evidence>
<dbReference type="Pfam" id="PF00014">
    <property type="entry name" value="Kunitz_BPTI"/>
    <property type="match status" value="2"/>
</dbReference>
<evidence type="ECO:0000256" key="3">
    <source>
        <dbReference type="ARBA" id="ARBA00023157"/>
    </source>
</evidence>
<sequence>MPMYGFNAASQKCEEFEYKGCGGNGNNFLEKHECWSTCASKPLLIGTKLMRIYLSSGLDSLENPTRKCLRPAVKQTKGTHVRYFYNMTSNTCERSRYWLKDDSKNRFVTLEECESTCKRKYDS</sequence>
<dbReference type="InterPro" id="IPR050098">
    <property type="entry name" value="TFPI/VKTCI-like"/>
</dbReference>
<dbReference type="VEuPathDB" id="VectorBase:ISCP_026042"/>
<keyword evidence="3" id="KW-1015">Disulfide bond</keyword>
<evidence type="ECO:0000256" key="2">
    <source>
        <dbReference type="ARBA" id="ARBA00022900"/>
    </source>
</evidence>
<dbReference type="Proteomes" id="UP000001555">
    <property type="component" value="Unassembled WGS sequence"/>
</dbReference>
<dbReference type="VEuPathDB" id="VectorBase:ISCW005557"/>
<feature type="domain" description="BPTI/Kunitz inhibitor" evidence="4">
    <location>
        <begin position="68"/>
        <end position="117"/>
    </location>
</feature>
<dbReference type="EnsemblMetazoa" id="ISCW005557-RA">
    <property type="protein sequence ID" value="ISCW005557-PA"/>
    <property type="gene ID" value="ISCW005557"/>
</dbReference>
<dbReference type="OrthoDB" id="4473401at2759"/>
<dbReference type="InParanoid" id="B7PNJ5"/>
<dbReference type="HOGENOM" id="CLU_2017749_0_0_1"/>
<dbReference type="SUPFAM" id="SSF57362">
    <property type="entry name" value="BPTI-like"/>
    <property type="match status" value="2"/>
</dbReference>
<evidence type="ECO:0000313" key="6">
    <source>
        <dbReference type="EnsemblMetazoa" id="ISCW005557-PA"/>
    </source>
</evidence>
<dbReference type="PANTHER" id="PTHR10083">
    <property type="entry name" value="KUNITZ-TYPE PROTEASE INHIBITOR-RELATED"/>
    <property type="match status" value="1"/>
</dbReference>
<evidence type="ECO:0000259" key="4">
    <source>
        <dbReference type="PROSITE" id="PS50279"/>
    </source>
</evidence>
<dbReference type="EMBL" id="ABJB010331998">
    <property type="status" value="NOT_ANNOTATED_CDS"/>
    <property type="molecule type" value="Genomic_DNA"/>
</dbReference>
<dbReference type="AlphaFoldDB" id="B7PNJ5"/>
<protein>
    <submittedName>
        <fullName evidence="5 6">Serine proteinase inhibitor, putative</fullName>
    </submittedName>
</protein>
<gene>
    <name evidence="5" type="ORF">IscW_ISCW005557</name>
</gene>